<reference evidence="5" key="1">
    <citation type="journal article" date="2009" name="Appl. Environ. Microbiol.">
        <title>Complete genome sequence of the chemolithoautotrophic marine magnetotactic coccus strain MC-1.</title>
        <authorList>
            <person name="Schubbe S."/>
            <person name="Williams T.J."/>
            <person name="Xie G."/>
            <person name="Kiss H.E."/>
            <person name="Brettin T.S."/>
            <person name="Martinez D."/>
            <person name="Ross C.A."/>
            <person name="Schuler D."/>
            <person name="Cox B.L."/>
            <person name="Nealson K.H."/>
            <person name="Bazylinski D.A."/>
        </authorList>
    </citation>
    <scope>NUCLEOTIDE SEQUENCE [LARGE SCALE GENOMIC DNA]</scope>
    <source>
        <strain evidence="5">ATCC BAA-1437 / JCM 17883 / MC-1</strain>
    </source>
</reference>
<sequence>MVGDAEKLSWPQLLEPLQLSWCQCEPGGLPAYHAAVNHIQVILVCYPYGLETVTKWLTSCPATAHPPAMVYLDHHFQREHALATLQQGGVEYLDVQMPKRFIVQRLSMILAVRKHAQAIQPEAEAPRLEPARTRLRTLVVEDGGVAAAVLQSFLQQEGHKVTMAYTGSQAMASIQHHFFDWIFLDIHLPDMSGLELYKRLRQRLTFGVGITATTGDLDEYNTEDYLKMGFDGLLRKPVNPEALRACLSQGCRLESSALPEHSVVMEMTPKLLVDGQRARRIIQFYDRATRKRLAHIFDEEMVSQFQALGEAVQKLDRPSLGFICHRMVSSAASFACHRLTVLAKQMGQEGGWKAQKELEADLLNLEHAYHATRQALTHVFDLEGEL</sequence>
<dbReference type="PANTHER" id="PTHR44591:SF3">
    <property type="entry name" value="RESPONSE REGULATORY DOMAIN-CONTAINING PROTEIN"/>
    <property type="match status" value="1"/>
</dbReference>
<organism evidence="4 5">
    <name type="scientific">Magnetococcus marinus (strain ATCC BAA-1437 / JCM 17883 / MC-1)</name>
    <dbReference type="NCBI Taxonomy" id="156889"/>
    <lineage>
        <taxon>Bacteria</taxon>
        <taxon>Pseudomonadati</taxon>
        <taxon>Pseudomonadota</taxon>
        <taxon>Magnetococcia</taxon>
        <taxon>Magnetococcales</taxon>
        <taxon>Magnetococcaceae</taxon>
        <taxon>Magnetococcus</taxon>
    </lineage>
</organism>
<evidence type="ECO:0000313" key="5">
    <source>
        <dbReference type="Proteomes" id="UP000002586"/>
    </source>
</evidence>
<dbReference type="InterPro" id="IPR036641">
    <property type="entry name" value="HPT_dom_sf"/>
</dbReference>
<feature type="modified residue" description="4-aspartylphosphate" evidence="2">
    <location>
        <position position="185"/>
    </location>
</feature>
<evidence type="ECO:0000259" key="3">
    <source>
        <dbReference type="PROSITE" id="PS50110"/>
    </source>
</evidence>
<dbReference type="Proteomes" id="UP000002586">
    <property type="component" value="Chromosome"/>
</dbReference>
<dbReference type="InterPro" id="IPR001789">
    <property type="entry name" value="Sig_transdc_resp-reg_receiver"/>
</dbReference>
<dbReference type="Gene3D" id="1.20.120.160">
    <property type="entry name" value="HPT domain"/>
    <property type="match status" value="1"/>
</dbReference>
<dbReference type="InterPro" id="IPR011006">
    <property type="entry name" value="CheY-like_superfamily"/>
</dbReference>
<feature type="domain" description="Response regulatory" evidence="3">
    <location>
        <begin position="136"/>
        <end position="251"/>
    </location>
</feature>
<dbReference type="AlphaFoldDB" id="A0LB46"/>
<dbReference type="PROSITE" id="PS50110">
    <property type="entry name" value="RESPONSE_REGULATORY"/>
    <property type="match status" value="1"/>
</dbReference>
<evidence type="ECO:0000256" key="2">
    <source>
        <dbReference type="PROSITE-ProRule" id="PRU00169"/>
    </source>
</evidence>
<dbReference type="eggNOG" id="COG2198">
    <property type="taxonomic scope" value="Bacteria"/>
</dbReference>
<dbReference type="SMART" id="SM00448">
    <property type="entry name" value="REC"/>
    <property type="match status" value="1"/>
</dbReference>
<dbReference type="SUPFAM" id="SSF52172">
    <property type="entry name" value="CheY-like"/>
    <property type="match status" value="1"/>
</dbReference>
<dbReference type="SUPFAM" id="SSF47226">
    <property type="entry name" value="Histidine-containing phosphotransfer domain, HPT domain"/>
    <property type="match status" value="1"/>
</dbReference>
<dbReference type="HOGENOM" id="CLU_715325_0_0_5"/>
<evidence type="ECO:0000256" key="1">
    <source>
        <dbReference type="ARBA" id="ARBA00022553"/>
    </source>
</evidence>
<dbReference type="eggNOG" id="COG0745">
    <property type="taxonomic scope" value="Bacteria"/>
</dbReference>
<dbReference type="InterPro" id="IPR050595">
    <property type="entry name" value="Bact_response_regulator"/>
</dbReference>
<dbReference type="STRING" id="156889.Mmc1_2694"/>
<dbReference type="EMBL" id="CP000471">
    <property type="protein sequence ID" value="ABK45189.1"/>
    <property type="molecule type" value="Genomic_DNA"/>
</dbReference>
<keyword evidence="1 2" id="KW-0597">Phosphoprotein</keyword>
<gene>
    <name evidence="4" type="ordered locus">Mmc1_2694</name>
</gene>
<dbReference type="Pfam" id="PF00072">
    <property type="entry name" value="Response_reg"/>
    <property type="match status" value="1"/>
</dbReference>
<dbReference type="KEGG" id="mgm:Mmc1_2694"/>
<proteinExistence type="predicted"/>
<dbReference type="Gene3D" id="3.40.50.2300">
    <property type="match status" value="1"/>
</dbReference>
<name>A0LB46_MAGMM</name>
<protein>
    <submittedName>
        <fullName evidence="4">Response regulator receiver protein</fullName>
    </submittedName>
</protein>
<dbReference type="PANTHER" id="PTHR44591">
    <property type="entry name" value="STRESS RESPONSE REGULATOR PROTEIN 1"/>
    <property type="match status" value="1"/>
</dbReference>
<dbReference type="CDD" id="cd17546">
    <property type="entry name" value="REC_hyHK_CKI1_RcsC-like"/>
    <property type="match status" value="1"/>
</dbReference>
<evidence type="ECO:0000313" key="4">
    <source>
        <dbReference type="EMBL" id="ABK45189.1"/>
    </source>
</evidence>
<dbReference type="GO" id="GO:0000160">
    <property type="term" value="P:phosphorelay signal transduction system"/>
    <property type="evidence" value="ECO:0007669"/>
    <property type="project" value="InterPro"/>
</dbReference>
<keyword evidence="5" id="KW-1185">Reference proteome</keyword>
<reference evidence="4 5" key="2">
    <citation type="journal article" date="2012" name="Int. J. Syst. Evol. Microbiol.">
        <title>Magnetococcus marinus gen. nov., sp. nov., a marine, magnetotactic bacterium that represents a novel lineage (Magnetococcaceae fam. nov.; Magnetococcales ord. nov.) at the base of the Alphaproteobacteria.</title>
        <authorList>
            <person name="Bazylinski D.A."/>
            <person name="Williams T.J."/>
            <person name="Lefevre C.T."/>
            <person name="Berg R.J."/>
            <person name="Zhang C.L."/>
            <person name="Bowser S.S."/>
            <person name="Dean A.J."/>
            <person name="Beveridge T.J."/>
        </authorList>
    </citation>
    <scope>NUCLEOTIDE SEQUENCE [LARGE SCALE GENOMIC DNA]</scope>
    <source>
        <strain evidence="5">ATCC BAA-1437 / JCM 17883 / MC-1</strain>
    </source>
</reference>
<accession>A0LB46</accession>